<dbReference type="EMBL" id="CM055114">
    <property type="protein sequence ID" value="KAJ7514887.1"/>
    <property type="molecule type" value="Genomic_DNA"/>
</dbReference>
<protein>
    <submittedName>
        <fullName evidence="1">Uncharacterized protein</fullName>
    </submittedName>
</protein>
<name>A0ACC2ABC2_DIPCM</name>
<gene>
    <name evidence="1" type="ORF">O6H91_23G064800</name>
</gene>
<accession>A0ACC2ABC2</accession>
<proteinExistence type="predicted"/>
<evidence type="ECO:0000313" key="1">
    <source>
        <dbReference type="EMBL" id="KAJ7514887.1"/>
    </source>
</evidence>
<reference evidence="2" key="1">
    <citation type="journal article" date="2024" name="Proc. Natl. Acad. Sci. U.S.A.">
        <title>Extraordinary preservation of gene collinearity over three hundred million years revealed in homosporous lycophytes.</title>
        <authorList>
            <person name="Li C."/>
            <person name="Wickell D."/>
            <person name="Kuo L.Y."/>
            <person name="Chen X."/>
            <person name="Nie B."/>
            <person name="Liao X."/>
            <person name="Peng D."/>
            <person name="Ji J."/>
            <person name="Jenkins J."/>
            <person name="Williams M."/>
            <person name="Shu S."/>
            <person name="Plott C."/>
            <person name="Barry K."/>
            <person name="Rajasekar S."/>
            <person name="Grimwood J."/>
            <person name="Han X."/>
            <person name="Sun S."/>
            <person name="Hou Z."/>
            <person name="He W."/>
            <person name="Dai G."/>
            <person name="Sun C."/>
            <person name="Schmutz J."/>
            <person name="Leebens-Mack J.H."/>
            <person name="Li F.W."/>
            <person name="Wang L."/>
        </authorList>
    </citation>
    <scope>NUCLEOTIDE SEQUENCE [LARGE SCALE GENOMIC DNA]</scope>
    <source>
        <strain evidence="2">cv. PW_Plant_1</strain>
    </source>
</reference>
<evidence type="ECO:0000313" key="2">
    <source>
        <dbReference type="Proteomes" id="UP001162992"/>
    </source>
</evidence>
<organism evidence="1 2">
    <name type="scientific">Diphasiastrum complanatum</name>
    <name type="common">Issler's clubmoss</name>
    <name type="synonym">Lycopodium complanatum</name>
    <dbReference type="NCBI Taxonomy" id="34168"/>
    <lineage>
        <taxon>Eukaryota</taxon>
        <taxon>Viridiplantae</taxon>
        <taxon>Streptophyta</taxon>
        <taxon>Embryophyta</taxon>
        <taxon>Tracheophyta</taxon>
        <taxon>Lycopodiopsida</taxon>
        <taxon>Lycopodiales</taxon>
        <taxon>Lycopodiaceae</taxon>
        <taxon>Lycopodioideae</taxon>
        <taxon>Diphasiastrum</taxon>
    </lineage>
</organism>
<sequence length="328" mass="35961">MDQTWQKCVLGRESIHVFSAKYYAACAAGGMLSAGTTHFLVTPFDMLKVNMQVNPLKYRSILTGLEVLWKEQGVAGLWKGWSGKLCGYGTQGACRFGLYEYFKKQIRDNAESSYMPSNRTATYVAASASAGIIADVALCPFEAVKVRVQAQPLFAKGLVDGFPKFYSSEGIFGFYKGLLPLWARSTPFTILMFSSFEHSVDLLYSHVIKRPKIKCSKGTQLGVTCAAGYFSGMVGTIITNPADNVISYLNNNDGTVLQAVKQIGLVGLFTRSLPLRIMLVGPVVTMQWFIYDLLKVSIGLPTSGDLDGGISEQNEDNKVCNLLPHIDH</sequence>
<comment type="caution">
    <text evidence="1">The sequence shown here is derived from an EMBL/GenBank/DDBJ whole genome shotgun (WGS) entry which is preliminary data.</text>
</comment>
<dbReference type="Proteomes" id="UP001162992">
    <property type="component" value="Chromosome 23"/>
</dbReference>
<keyword evidence="2" id="KW-1185">Reference proteome</keyword>